<feature type="transmembrane region" description="Helical" evidence="2">
    <location>
        <begin position="16"/>
        <end position="40"/>
    </location>
</feature>
<dbReference type="EMBL" id="JAENIK010000004">
    <property type="protein sequence ID" value="MBK1814506.1"/>
    <property type="molecule type" value="Genomic_DNA"/>
</dbReference>
<sequence length="369" mass="40239">MASLKSDPPAAARPPVFAISCWALALMAFSQILVAGLALAKRYEESRVPRVVVKEVPKYITVRVPVVTEPEKPVAPIVSRPPMPEPAAPTFSPAPLPAPTPVAAPAVGDPRSEKMVREARQARVAGDMVQAIVKLENALTQSPDDPNVHYELGLVHEQMGVFDTASAHYEKVFQMGVSKAGVLYEQAAAKLRDGFDTPSAMGKLSLGQVLMFKDPNDDAGEKVTLTIPSQKAPGEELDLDQVSVEVRFFLKNGKGEIIEEGNGKEWVTEEKWLTLPFDYAEGEEKLRMVYTIPRQNVQNEHLYGERTYYGQVVSLLYKGDVVDVRAWPPHLAAKVGPQPNVNSGGLPSPDTLPPDFDPNLPLLPPLPSQ</sequence>
<dbReference type="InterPro" id="IPR011990">
    <property type="entry name" value="TPR-like_helical_dom_sf"/>
</dbReference>
<comment type="caution">
    <text evidence="3">The sequence shown here is derived from an EMBL/GenBank/DDBJ whole genome shotgun (WGS) entry which is preliminary data.</text>
</comment>
<keyword evidence="4" id="KW-1185">Reference proteome</keyword>
<organism evidence="3 4">
    <name type="scientific">Luteolibacter yonseiensis</name>
    <dbReference type="NCBI Taxonomy" id="1144680"/>
    <lineage>
        <taxon>Bacteria</taxon>
        <taxon>Pseudomonadati</taxon>
        <taxon>Verrucomicrobiota</taxon>
        <taxon>Verrucomicrobiia</taxon>
        <taxon>Verrucomicrobiales</taxon>
        <taxon>Verrucomicrobiaceae</taxon>
        <taxon>Luteolibacter</taxon>
    </lineage>
</organism>
<feature type="compositionally biased region" description="Pro residues" evidence="1">
    <location>
        <begin position="79"/>
        <end position="98"/>
    </location>
</feature>
<feature type="region of interest" description="Disordered" evidence="1">
    <location>
        <begin position="334"/>
        <end position="369"/>
    </location>
</feature>
<protein>
    <submittedName>
        <fullName evidence="3">Tetratricopeptide repeat protein</fullName>
    </submittedName>
</protein>
<feature type="compositionally biased region" description="Pro residues" evidence="1">
    <location>
        <begin position="350"/>
        <end position="369"/>
    </location>
</feature>
<dbReference type="Pfam" id="PF13414">
    <property type="entry name" value="TPR_11"/>
    <property type="match status" value="1"/>
</dbReference>
<accession>A0A934VA55</accession>
<gene>
    <name evidence="3" type="ORF">JIN84_02700</name>
</gene>
<feature type="region of interest" description="Disordered" evidence="1">
    <location>
        <begin position="78"/>
        <end position="98"/>
    </location>
</feature>
<evidence type="ECO:0000313" key="3">
    <source>
        <dbReference type="EMBL" id="MBK1814506.1"/>
    </source>
</evidence>
<dbReference type="SUPFAM" id="SSF48452">
    <property type="entry name" value="TPR-like"/>
    <property type="match status" value="1"/>
</dbReference>
<keyword evidence="2" id="KW-0812">Transmembrane</keyword>
<evidence type="ECO:0000313" key="4">
    <source>
        <dbReference type="Proteomes" id="UP000600139"/>
    </source>
</evidence>
<dbReference type="RefSeq" id="WP_200349467.1">
    <property type="nucleotide sequence ID" value="NZ_JAENIK010000004.1"/>
</dbReference>
<dbReference type="Proteomes" id="UP000600139">
    <property type="component" value="Unassembled WGS sequence"/>
</dbReference>
<dbReference type="AlphaFoldDB" id="A0A934VA55"/>
<keyword evidence="2" id="KW-1133">Transmembrane helix</keyword>
<evidence type="ECO:0000256" key="2">
    <source>
        <dbReference type="SAM" id="Phobius"/>
    </source>
</evidence>
<name>A0A934VA55_9BACT</name>
<evidence type="ECO:0000256" key="1">
    <source>
        <dbReference type="SAM" id="MobiDB-lite"/>
    </source>
</evidence>
<keyword evidence="2" id="KW-0472">Membrane</keyword>
<dbReference type="Gene3D" id="1.25.40.10">
    <property type="entry name" value="Tetratricopeptide repeat domain"/>
    <property type="match status" value="1"/>
</dbReference>
<proteinExistence type="predicted"/>
<reference evidence="3" key="1">
    <citation type="submission" date="2021-01" db="EMBL/GenBank/DDBJ databases">
        <title>Modified the classification status of verrucomicrobia.</title>
        <authorList>
            <person name="Feng X."/>
        </authorList>
    </citation>
    <scope>NUCLEOTIDE SEQUENCE</scope>
    <source>
        <strain evidence="3">JCM 18052</strain>
    </source>
</reference>